<dbReference type="InterPro" id="IPR007037">
    <property type="entry name" value="SIP_rossman_dom"/>
</dbReference>
<dbReference type="Gene3D" id="3.40.50.80">
    <property type="entry name" value="Nucleotide-binding domain of ferredoxin-NADP reductase (FNR) module"/>
    <property type="match status" value="1"/>
</dbReference>
<evidence type="ECO:0000259" key="1">
    <source>
        <dbReference type="PROSITE" id="PS51384"/>
    </source>
</evidence>
<dbReference type="SUPFAM" id="SSF63380">
    <property type="entry name" value="Riboflavin synthase domain-like"/>
    <property type="match status" value="1"/>
</dbReference>
<feature type="domain" description="FAD-binding FR-type" evidence="1">
    <location>
        <begin position="17"/>
        <end position="119"/>
    </location>
</feature>
<dbReference type="PANTHER" id="PTHR30157:SF0">
    <property type="entry name" value="NADPH-DEPENDENT FERRIC-CHELATE REDUCTASE"/>
    <property type="match status" value="1"/>
</dbReference>
<evidence type="ECO:0000313" key="2">
    <source>
        <dbReference type="EMBL" id="QYX83133.1"/>
    </source>
</evidence>
<proteinExistence type="predicted"/>
<dbReference type="EMBL" id="CP080647">
    <property type="protein sequence ID" value="QYX83133.1"/>
    <property type="molecule type" value="Genomic_DNA"/>
</dbReference>
<dbReference type="CDD" id="cd06193">
    <property type="entry name" value="siderophore_interacting"/>
    <property type="match status" value="1"/>
</dbReference>
<organism evidence="2 3">
    <name type="scientific">Streptomyces akebiae</name>
    <dbReference type="NCBI Taxonomy" id="2865673"/>
    <lineage>
        <taxon>Bacteria</taxon>
        <taxon>Bacillati</taxon>
        <taxon>Actinomycetota</taxon>
        <taxon>Actinomycetes</taxon>
        <taxon>Kitasatosporales</taxon>
        <taxon>Streptomycetaceae</taxon>
        <taxon>Streptomyces</taxon>
    </lineage>
</organism>
<dbReference type="Pfam" id="PF04954">
    <property type="entry name" value="SIP"/>
    <property type="match status" value="1"/>
</dbReference>
<dbReference type="Gene3D" id="2.40.30.10">
    <property type="entry name" value="Translation factors"/>
    <property type="match status" value="1"/>
</dbReference>
<sequence>MGQGHGWEGAVLKLLRGKDFVFTVTGAEQVTEHYRRIHLTDGGMLAVTGVHPTMWVRLWFDAAGKPHQRAYTLVDPDPAAGTFSLEFALHAGHAGDWARAAKPGDTIEATVQGTAFTDPDPAPSHILAIGDPASLPAINSLLTALPSTPATLWFETPTKAGTATEVRAPASVGAPESPGASGSMAAPVGASVQVGQGSGPGVEDEAGSAMKTGHGAEAPVHVGAQDPTGARDQAEAPVPGADGLPLRLDPSRHDFHPIPRQDAGARLIAQVRADAPALLADTPDPYVWIACDTATTRALAAYFRKELGLPKQRVHALGYWRP</sequence>
<dbReference type="PROSITE" id="PS51384">
    <property type="entry name" value="FAD_FR"/>
    <property type="match status" value="1"/>
</dbReference>
<gene>
    <name evidence="2" type="ORF">K1J60_22600</name>
</gene>
<dbReference type="PANTHER" id="PTHR30157">
    <property type="entry name" value="FERRIC REDUCTASE, NADPH-DEPENDENT"/>
    <property type="match status" value="1"/>
</dbReference>
<reference evidence="2 3" key="1">
    <citation type="submission" date="2021-08" db="EMBL/GenBank/DDBJ databases">
        <authorList>
            <person name="Ping M."/>
        </authorList>
    </citation>
    <scope>NUCLEOTIDE SEQUENCE [LARGE SCALE GENOMIC DNA]</scope>
    <source>
        <strain evidence="2 3">MG28</strain>
    </source>
</reference>
<dbReference type="InterPro" id="IPR017938">
    <property type="entry name" value="Riboflavin_synthase-like_b-brl"/>
</dbReference>
<dbReference type="InterPro" id="IPR039374">
    <property type="entry name" value="SIP_fam"/>
</dbReference>
<dbReference type="Pfam" id="PF08021">
    <property type="entry name" value="FAD_binding_9"/>
    <property type="match status" value="1"/>
</dbReference>
<name>A0ABX8Y5V6_9ACTN</name>
<keyword evidence="3" id="KW-1185">Reference proteome</keyword>
<dbReference type="InterPro" id="IPR013113">
    <property type="entry name" value="SIP_FAD-bd"/>
</dbReference>
<dbReference type="InterPro" id="IPR039261">
    <property type="entry name" value="FNR_nucleotide-bd"/>
</dbReference>
<protein>
    <submittedName>
        <fullName evidence="2">Siderophore-interacting protein</fullName>
    </submittedName>
</protein>
<evidence type="ECO:0000313" key="3">
    <source>
        <dbReference type="Proteomes" id="UP000827138"/>
    </source>
</evidence>
<accession>A0ABX8Y5V6</accession>
<dbReference type="Proteomes" id="UP000827138">
    <property type="component" value="Chromosome"/>
</dbReference>
<dbReference type="InterPro" id="IPR017927">
    <property type="entry name" value="FAD-bd_FR_type"/>
</dbReference>